<evidence type="ECO:0000313" key="2">
    <source>
        <dbReference type="EMBL" id="GLG86573.1"/>
    </source>
</evidence>
<dbReference type="Proteomes" id="UP001145109">
    <property type="component" value="Unassembled WGS sequence"/>
</dbReference>
<dbReference type="AlphaFoldDB" id="A0A173ZXV3"/>
<reference evidence="2" key="2">
    <citation type="submission" date="2022-09" db="EMBL/GenBank/DDBJ databases">
        <title>Draft genome sequence of Coprococcus comes strain 31264.</title>
        <authorList>
            <person name="Atsushi H."/>
            <person name="Moriya O."/>
            <person name="Mitsuo S."/>
        </authorList>
    </citation>
    <scope>NUCLEOTIDE SEQUENCE</scope>
    <source>
        <strain evidence="2">JCM 31264</strain>
    </source>
</reference>
<dbReference type="Proteomes" id="UP000095362">
    <property type="component" value="Unassembled WGS sequence"/>
</dbReference>
<dbReference type="PaxDb" id="410072-ERS852525_01909"/>
<organism evidence="1 3">
    <name type="scientific">Coprococcus comes</name>
    <dbReference type="NCBI Taxonomy" id="410072"/>
    <lineage>
        <taxon>Bacteria</taxon>
        <taxon>Bacillati</taxon>
        <taxon>Bacillota</taxon>
        <taxon>Clostridia</taxon>
        <taxon>Lachnospirales</taxon>
        <taxon>Lachnospiraceae</taxon>
        <taxon>Coprococcus</taxon>
    </lineage>
</organism>
<protein>
    <submittedName>
        <fullName evidence="1">Uncharacterized protein</fullName>
    </submittedName>
</protein>
<evidence type="ECO:0000313" key="1">
    <source>
        <dbReference type="EMBL" id="CUN80459.1"/>
    </source>
</evidence>
<gene>
    <name evidence="2" type="ORF">comes_11180</name>
    <name evidence="1" type="ORF">ERS852481_00836</name>
</gene>
<name>A0A173ZXV3_9FIRM</name>
<dbReference type="STRING" id="410072.ERS852525_01909"/>
<accession>A0A173ZXV3</accession>
<proteinExistence type="predicted"/>
<reference evidence="1 3" key="1">
    <citation type="submission" date="2015-09" db="EMBL/GenBank/DDBJ databases">
        <authorList>
            <consortium name="Pathogen Informatics"/>
        </authorList>
    </citation>
    <scope>NUCLEOTIDE SEQUENCE [LARGE SCALE GENOMIC DNA]</scope>
    <source>
        <strain evidence="1 3">2789STDY5834866</strain>
    </source>
</reference>
<sequence length="48" mass="5764">MRFSSYNMEGRIKSKTKFINEGVAECFNSVKYNNHYMLNKHDIDIFEI</sequence>
<evidence type="ECO:0000313" key="3">
    <source>
        <dbReference type="Proteomes" id="UP000095362"/>
    </source>
</evidence>
<dbReference type="EMBL" id="CYZK01000004">
    <property type="protein sequence ID" value="CUN80459.1"/>
    <property type="molecule type" value="Genomic_DNA"/>
</dbReference>
<dbReference type="EMBL" id="BSCI01000005">
    <property type="protein sequence ID" value="GLG86573.1"/>
    <property type="molecule type" value="Genomic_DNA"/>
</dbReference>
<reference evidence="2" key="3">
    <citation type="submission" date="2022-11" db="EMBL/GenBank/DDBJ databases">
        <title>Draft genome sequence of Coprococcus comes strain 31264.</title>
        <authorList>
            <person name="Hisatomi A."/>
            <person name="Ohkuma M."/>
            <person name="Sakamoto M."/>
        </authorList>
    </citation>
    <scope>NUCLEOTIDE SEQUENCE</scope>
    <source>
        <strain evidence="2">JCM 31264</strain>
    </source>
</reference>